<protein>
    <submittedName>
        <fullName evidence="1">Uncharacterized protein</fullName>
    </submittedName>
</protein>
<reference evidence="1" key="2">
    <citation type="submission" date="2020-09" db="EMBL/GenBank/DDBJ databases">
        <authorList>
            <person name="Sun Q."/>
            <person name="Ohkuma M."/>
        </authorList>
    </citation>
    <scope>NUCLEOTIDE SEQUENCE</scope>
    <source>
        <strain evidence="1">JCM 4518</strain>
    </source>
</reference>
<dbReference type="Proteomes" id="UP000644020">
    <property type="component" value="Unassembled WGS sequence"/>
</dbReference>
<keyword evidence="2" id="KW-1185">Reference proteome</keyword>
<name>A0A918WBJ7_9ACTN</name>
<dbReference type="EMBL" id="BMUL01000012">
    <property type="protein sequence ID" value="GHA96496.1"/>
    <property type="molecule type" value="Genomic_DNA"/>
</dbReference>
<evidence type="ECO:0000313" key="1">
    <source>
        <dbReference type="EMBL" id="GHA96496.1"/>
    </source>
</evidence>
<gene>
    <name evidence="1" type="ORF">GCM10010305_45080</name>
</gene>
<comment type="caution">
    <text evidence="1">The sequence shown here is derived from an EMBL/GenBank/DDBJ whole genome shotgun (WGS) entry which is preliminary data.</text>
</comment>
<dbReference type="AlphaFoldDB" id="A0A918WBJ7"/>
<reference evidence="1" key="1">
    <citation type="journal article" date="2014" name="Int. J. Syst. Evol. Microbiol.">
        <title>Complete genome sequence of Corynebacterium casei LMG S-19264T (=DSM 44701T), isolated from a smear-ripened cheese.</title>
        <authorList>
            <consortium name="US DOE Joint Genome Institute (JGI-PGF)"/>
            <person name="Walter F."/>
            <person name="Albersmeier A."/>
            <person name="Kalinowski J."/>
            <person name="Ruckert C."/>
        </authorList>
    </citation>
    <scope>NUCLEOTIDE SEQUENCE</scope>
    <source>
        <strain evidence="1">JCM 4518</strain>
    </source>
</reference>
<organism evidence="1 2">
    <name type="scientific">Streptomyces termitum</name>
    <dbReference type="NCBI Taxonomy" id="67368"/>
    <lineage>
        <taxon>Bacteria</taxon>
        <taxon>Bacillati</taxon>
        <taxon>Actinomycetota</taxon>
        <taxon>Actinomycetes</taxon>
        <taxon>Kitasatosporales</taxon>
        <taxon>Streptomycetaceae</taxon>
        <taxon>Streptomyces</taxon>
    </lineage>
</organism>
<accession>A0A918WBJ7</accession>
<evidence type="ECO:0000313" key="2">
    <source>
        <dbReference type="Proteomes" id="UP000644020"/>
    </source>
</evidence>
<proteinExistence type="predicted"/>
<sequence length="989" mass="108775">MTPPGVVALSETIYAAMQDPREVTPSMDGMARDGSVELLKYLHKRLHDHFRSLHEHRQALQPAAPVFALEHSLSSGDFELLLTAVRGAVGQGLDTRSRTWWLPFVVYAAEIGYEYVGDEYWPLFAQKTPGWESSPGWSVPTNRQRIKQWFKRFATDYGGAEPKGGFAANFNIIAWPITHAIMPADLQRQFAQLLFESRAVLTAELLSDPNTLGACLASRTGGYSERFQIFCSNQSLLGQVAAAMLSGDEEDSPYLVRSALTRLVDDLTNEGQSRTWLTRAKHSANLIRSSGFLPMKSNMGPANRRRPLAAITNPKLVLRRVDGGWRPSLELPDLTPLQARNDQVGQELRNCRPKIEGRRQPLPRGKLLYPGEVALSTWPRPENPIIQLERGSSVVNSLIADHCSITQGPWWVFRKQPGGLAVEVKGKFVRPGHEYYLVGRLDSEPPALPYAIKATILAEGVHAFEVKIPEVIGEAEIANLATAELSVVTDVSIRPVGLVPGAWDGEGAVEWLAGEPALLAVRSSQATEMCAVTIDGGLPIVLEWPATKPELIFALEDLALGPHEVDVKLLNAGMGATVASGSLAITICDPHTNLDDTTEGAGIRLFATPARPKLTELWDGGASLSIDGPLDTKAELMIALRDDAGNTLAQAHHNISLPFSDSAWERLADQELHKRKLLAVYDEAESCEVSVSRSGVGFASLVCERGFHPLRWVLTKRHNGEHEARLIDRTGRDDTQVLLFPVEKPLTGERCDSRRPIFVPTNGGLLQATSGNVTAAIVLPPEPNRMRQRLNDRLIIRYADKSLSEMKRLIFGHHRWLHADAPADPFTRHQREQVLNTITTTLVSLAAGNRWAHLERKRIPVGDRKPPDVLDEMRELVGQNPKQRAAAQQIASHLWQWADSPAALSEGFARAIRIIAAASGIDDPNTAADFLLPLVTRPGSLVSWDETERDQLLDCVLHSPALIRAARFAVLGTEDLREASNQPVIGGSR</sequence>